<proteinExistence type="predicted"/>
<dbReference type="EMBL" id="KV440980">
    <property type="protein sequence ID" value="OAD73684.1"/>
    <property type="molecule type" value="Genomic_DNA"/>
</dbReference>
<organism evidence="1 2">
    <name type="scientific">Phycomyces blakesleeanus (strain ATCC 8743b / DSM 1359 / FGSC 10004 / NBRC 33097 / NRRL 1555)</name>
    <dbReference type="NCBI Taxonomy" id="763407"/>
    <lineage>
        <taxon>Eukaryota</taxon>
        <taxon>Fungi</taxon>
        <taxon>Fungi incertae sedis</taxon>
        <taxon>Mucoromycota</taxon>
        <taxon>Mucoromycotina</taxon>
        <taxon>Mucoromycetes</taxon>
        <taxon>Mucorales</taxon>
        <taxon>Phycomycetaceae</taxon>
        <taxon>Phycomyces</taxon>
    </lineage>
</organism>
<sequence>MTISKKEVKVKKKKKIEGRRVYIIGDYDSNRRPQSNKSTIEYTLYQLYYKAWFISKCNCGISSSSIDLAIVIYIYILIYSLEMNHLYAYGHALNVDKVWDSAKLTCNSKEKNKKENLFEYEQ</sequence>
<reference evidence="2" key="1">
    <citation type="submission" date="2015-06" db="EMBL/GenBank/DDBJ databases">
        <title>Expansion of signal transduction pathways in fungi by whole-genome duplication.</title>
        <authorList>
            <consortium name="DOE Joint Genome Institute"/>
            <person name="Corrochano L.M."/>
            <person name="Kuo A."/>
            <person name="Marcet-Houben M."/>
            <person name="Polaino S."/>
            <person name="Salamov A."/>
            <person name="Villalobos J.M."/>
            <person name="Alvarez M.I."/>
            <person name="Avalos J."/>
            <person name="Benito E.P."/>
            <person name="Benoit I."/>
            <person name="Burger G."/>
            <person name="Camino L.P."/>
            <person name="Canovas D."/>
            <person name="Cerda-Olmedo E."/>
            <person name="Cheng J.-F."/>
            <person name="Dominguez A."/>
            <person name="Elias M."/>
            <person name="Eslava A.P."/>
            <person name="Glaser F."/>
            <person name="Grimwood J."/>
            <person name="Gutierrez G."/>
            <person name="Heitman J."/>
            <person name="Henrissat B."/>
            <person name="Iturriaga E.A."/>
            <person name="Lang B.F."/>
            <person name="Lavin J.L."/>
            <person name="Lee S."/>
            <person name="Li W."/>
            <person name="Lindquist E."/>
            <person name="Lopez-Garcia S."/>
            <person name="Luque E.M."/>
            <person name="Marcos A.T."/>
            <person name="Martin J."/>
            <person name="McCluskey K."/>
            <person name="Medina H.R."/>
            <person name="Miralles-Duran A."/>
            <person name="Miyazaki A."/>
            <person name="Munoz-Torres E."/>
            <person name="Oguiza J.A."/>
            <person name="Ohm R."/>
            <person name="Olmedo M."/>
            <person name="Orejas M."/>
            <person name="Ortiz-Castellanos L."/>
            <person name="Pisabarro A.G."/>
            <person name="Rodriguez-Romero J."/>
            <person name="Ruiz-Herrera J."/>
            <person name="Ruiz-Vazquez R."/>
            <person name="Sanz C."/>
            <person name="Schackwitz W."/>
            <person name="Schmutz J."/>
            <person name="Shahriari M."/>
            <person name="Shelest E."/>
            <person name="Silva-Franco F."/>
            <person name="Soanes D."/>
            <person name="Syed K."/>
            <person name="Tagua V.G."/>
            <person name="Talbot N.J."/>
            <person name="Thon M."/>
            <person name="De vries R.P."/>
            <person name="Wiebenga A."/>
            <person name="Yadav J.S."/>
            <person name="Braun E.L."/>
            <person name="Baker S."/>
            <person name="Garre V."/>
            <person name="Horwitz B."/>
            <person name="Torres-Martinez S."/>
            <person name="Idnurm A."/>
            <person name="Herrera-Estrella A."/>
            <person name="Gabaldon T."/>
            <person name="Grigoriev I.V."/>
        </authorList>
    </citation>
    <scope>NUCLEOTIDE SEQUENCE [LARGE SCALE GENOMIC DNA]</scope>
    <source>
        <strain evidence="2">NRRL 1555(-)</strain>
    </source>
</reference>
<accession>A0A167MRK0</accession>
<dbReference type="RefSeq" id="XP_018291724.1">
    <property type="nucleotide sequence ID" value="XM_018435802.1"/>
</dbReference>
<dbReference type="Proteomes" id="UP000077315">
    <property type="component" value="Unassembled WGS sequence"/>
</dbReference>
<protein>
    <submittedName>
        <fullName evidence="1">Uncharacterized protein</fullName>
    </submittedName>
</protein>
<name>A0A167MRK0_PHYB8</name>
<evidence type="ECO:0000313" key="1">
    <source>
        <dbReference type="EMBL" id="OAD73684.1"/>
    </source>
</evidence>
<evidence type="ECO:0000313" key="2">
    <source>
        <dbReference type="Proteomes" id="UP000077315"/>
    </source>
</evidence>
<dbReference type="GeneID" id="28996708"/>
<keyword evidence="2" id="KW-1185">Reference proteome</keyword>
<gene>
    <name evidence="1" type="ORF">PHYBLDRAFT_168120</name>
</gene>
<dbReference type="InParanoid" id="A0A167MRK0"/>
<dbReference type="VEuPathDB" id="FungiDB:PHYBLDRAFT_168120"/>
<dbReference type="AlphaFoldDB" id="A0A167MRK0"/>